<dbReference type="RefSeq" id="WP_277190473.1">
    <property type="nucleotide sequence ID" value="NZ_JAROAV010000001.1"/>
</dbReference>
<evidence type="ECO:0000256" key="7">
    <source>
        <dbReference type="ARBA" id="ARBA00024033"/>
    </source>
</evidence>
<evidence type="ECO:0000313" key="10">
    <source>
        <dbReference type="EMBL" id="MDF8262687.1"/>
    </source>
</evidence>
<feature type="transmembrane region" description="Helical" evidence="9">
    <location>
        <begin position="246"/>
        <end position="265"/>
    </location>
</feature>
<comment type="subcellular location">
    <subcellularLocation>
        <location evidence="1">Cell membrane</location>
        <topology evidence="1">Multi-pass membrane protein</topology>
    </subcellularLocation>
</comment>
<evidence type="ECO:0000256" key="3">
    <source>
        <dbReference type="ARBA" id="ARBA00022679"/>
    </source>
</evidence>
<feature type="transmembrane region" description="Helical" evidence="9">
    <location>
        <begin position="101"/>
        <end position="124"/>
    </location>
</feature>
<feature type="transmembrane region" description="Helical" evidence="9">
    <location>
        <begin position="77"/>
        <end position="94"/>
    </location>
</feature>
<evidence type="ECO:0000256" key="6">
    <source>
        <dbReference type="ARBA" id="ARBA00023136"/>
    </source>
</evidence>
<feature type="transmembrane region" description="Helical" evidence="9">
    <location>
        <begin position="178"/>
        <end position="201"/>
    </location>
</feature>
<comment type="similarity">
    <text evidence="7">Belongs to the glycosyltransferase 87 family.</text>
</comment>
<dbReference type="Proteomes" id="UP001528912">
    <property type="component" value="Unassembled WGS sequence"/>
</dbReference>
<dbReference type="EMBL" id="JAROAV010000001">
    <property type="protein sequence ID" value="MDF8262687.1"/>
    <property type="molecule type" value="Genomic_DNA"/>
</dbReference>
<keyword evidence="3" id="KW-0808">Transferase</keyword>
<comment type="caution">
    <text evidence="10">The sequence shown here is derived from an EMBL/GenBank/DDBJ whole genome shotgun (WGS) entry which is preliminary data.</text>
</comment>
<feature type="transmembrane region" description="Helical" evidence="9">
    <location>
        <begin position="30"/>
        <end position="48"/>
    </location>
</feature>
<accession>A0ABT6C1P3</accession>
<organism evidence="10 11">
    <name type="scientific">Luteipulveratus flavus</name>
    <dbReference type="NCBI Taxonomy" id="3031728"/>
    <lineage>
        <taxon>Bacteria</taxon>
        <taxon>Bacillati</taxon>
        <taxon>Actinomycetota</taxon>
        <taxon>Actinomycetes</taxon>
        <taxon>Micrococcales</taxon>
        <taxon>Dermacoccaceae</taxon>
        <taxon>Luteipulveratus</taxon>
    </lineage>
</organism>
<protein>
    <submittedName>
        <fullName evidence="10">Glycosyltransferase family 87 protein</fullName>
    </submittedName>
</protein>
<evidence type="ECO:0000256" key="9">
    <source>
        <dbReference type="SAM" id="Phobius"/>
    </source>
</evidence>
<name>A0ABT6C1P3_9MICO</name>
<evidence type="ECO:0000256" key="2">
    <source>
        <dbReference type="ARBA" id="ARBA00022475"/>
    </source>
</evidence>
<keyword evidence="4 9" id="KW-0812">Transmembrane</keyword>
<keyword evidence="5 9" id="KW-1133">Transmembrane helix</keyword>
<feature type="transmembrane region" description="Helical" evidence="9">
    <location>
        <begin position="55"/>
        <end position="71"/>
    </location>
</feature>
<keyword evidence="2" id="KW-1003">Cell membrane</keyword>
<feature type="region of interest" description="Disordered" evidence="8">
    <location>
        <begin position="294"/>
        <end position="362"/>
    </location>
</feature>
<reference evidence="10 11" key="1">
    <citation type="submission" date="2023-03" db="EMBL/GenBank/DDBJ databases">
        <title>YIM 133296 draft genome.</title>
        <authorList>
            <person name="Xiong L."/>
        </authorList>
    </citation>
    <scope>NUCLEOTIDE SEQUENCE [LARGE SCALE GENOMIC DNA]</scope>
    <source>
        <strain evidence="10 11">YIM 133296</strain>
    </source>
</reference>
<evidence type="ECO:0000256" key="4">
    <source>
        <dbReference type="ARBA" id="ARBA00022692"/>
    </source>
</evidence>
<feature type="transmembrane region" description="Helical" evidence="9">
    <location>
        <begin position="213"/>
        <end position="239"/>
    </location>
</feature>
<evidence type="ECO:0000256" key="1">
    <source>
        <dbReference type="ARBA" id="ARBA00004651"/>
    </source>
</evidence>
<feature type="transmembrane region" description="Helical" evidence="9">
    <location>
        <begin position="130"/>
        <end position="157"/>
    </location>
</feature>
<keyword evidence="11" id="KW-1185">Reference proteome</keyword>
<evidence type="ECO:0000313" key="11">
    <source>
        <dbReference type="Proteomes" id="UP001528912"/>
    </source>
</evidence>
<keyword evidence="6 9" id="KW-0472">Membrane</keyword>
<evidence type="ECO:0000256" key="5">
    <source>
        <dbReference type="ARBA" id="ARBA00022989"/>
    </source>
</evidence>
<dbReference type="Pfam" id="PF09594">
    <property type="entry name" value="GT87"/>
    <property type="match status" value="1"/>
</dbReference>
<feature type="transmembrane region" description="Helical" evidence="9">
    <location>
        <begin position="271"/>
        <end position="289"/>
    </location>
</feature>
<proteinExistence type="inferred from homology"/>
<dbReference type="InterPro" id="IPR018584">
    <property type="entry name" value="GT87"/>
</dbReference>
<feature type="compositionally biased region" description="Low complexity" evidence="8">
    <location>
        <begin position="317"/>
        <end position="334"/>
    </location>
</feature>
<evidence type="ECO:0000256" key="8">
    <source>
        <dbReference type="SAM" id="MobiDB-lite"/>
    </source>
</evidence>
<sequence length="374" mass="39561">MTVHTIYPPVAEGAFVGMRLLGGDRDDHRPLQVTAAAGVLAVAVLLLWRARRRGLPEWWVAVWALSPLVAVEATNNAHIDWLAVLAVVGGLLALEARRSYAAGLAFGAAVATKLFPVVLLATAGRRPWRILAGVLTVLVLGYLPHVLTVGPAVLGYLPGYLREEEYAGGGRYLVTGLLLGDQAAAVLTPVLLAVGLLVLWWRADPDRPDLTAVSAVGLYLALTTPNYPWYPLLLVVLVAATGRLRWLWLCLAPTLTYLAPGLPWSWDVTRLVGYGGAVALVLVASVRRARSAAATGQSTATDGGQRWARHSSHDLDPAGGSSIGSLPSSSPGVGTCMRTDHSASSSSEIGQVECGSSACRRSSRLRCSVRDTST</sequence>
<gene>
    <name evidence="10" type="ORF">P4R38_00320</name>
</gene>